<evidence type="ECO:0000313" key="1">
    <source>
        <dbReference type="EMBL" id="AKJ73875.1"/>
    </source>
</evidence>
<protein>
    <submittedName>
        <fullName evidence="1">DNA polymerase I</fullName>
    </submittedName>
</protein>
<reference evidence="1 2" key="1">
    <citation type="journal article" date="2016" name="Virus Genes">
        <title>Genomic characterization of Salmonella bacteriophages isolated from India.</title>
        <authorList>
            <person name="Karpe Y.A."/>
            <person name="Kanade G.D."/>
            <person name="Pingale K.D."/>
            <person name="Arankalle V.A."/>
            <person name="Banerjee K."/>
        </authorList>
    </citation>
    <scope>NUCLEOTIDE SEQUENCE [LARGE SCALE GENOMIC DNA]</scope>
</reference>
<keyword evidence="2" id="KW-1185">Reference proteome</keyword>
<dbReference type="EMBL" id="KR296691">
    <property type="protein sequence ID" value="AKJ73875.1"/>
    <property type="molecule type" value="Genomic_DNA"/>
</dbReference>
<dbReference type="Proteomes" id="UP000202449">
    <property type="component" value="Segment"/>
</dbReference>
<dbReference type="RefSeq" id="YP_009221374.1">
    <property type="nucleotide sequence ID" value="NC_029045.1"/>
</dbReference>
<name>A0A0N7CF18_9CAUD</name>
<dbReference type="GeneID" id="26684422"/>
<evidence type="ECO:0000313" key="2">
    <source>
        <dbReference type="Proteomes" id="UP000202449"/>
    </source>
</evidence>
<accession>A0A0N7CF18</accession>
<organism evidence="1 2">
    <name type="scientific">Salmonella phage 37</name>
    <dbReference type="NCBI Taxonomy" id="1654890"/>
    <lineage>
        <taxon>Viruses</taxon>
        <taxon>Duplodnaviria</taxon>
        <taxon>Heunggongvirae</taxon>
        <taxon>Uroviricota</taxon>
        <taxon>Caudoviricetes</taxon>
        <taxon>Casjensviridae</taxon>
        <taxon>Chivirus</taxon>
        <taxon>Chivirus cv37</taxon>
    </lineage>
</organism>
<sequence length="80" mass="9015">MADCINLDYESRSRVNLKTSGFDRYSNDESTKVLMGAWSINGGAVQHVDLHRGKKLPGELREALEDPDVEKWAFNAQFDA</sequence>
<proteinExistence type="predicted"/>
<dbReference type="KEGG" id="vg:26684422"/>
<gene>
    <name evidence="1" type="ORF">SP37_8</name>
</gene>